<dbReference type="Proteomes" id="UP000018144">
    <property type="component" value="Unassembled WGS sequence"/>
</dbReference>
<dbReference type="AlphaFoldDB" id="U4LJQ0"/>
<proteinExistence type="predicted"/>
<evidence type="ECO:0000313" key="3">
    <source>
        <dbReference type="Proteomes" id="UP000018144"/>
    </source>
</evidence>
<feature type="region of interest" description="Disordered" evidence="1">
    <location>
        <begin position="85"/>
        <end position="110"/>
    </location>
</feature>
<name>U4LJQ0_PYROM</name>
<reference evidence="2 3" key="1">
    <citation type="journal article" date="2013" name="PLoS Genet.">
        <title>The genome and development-dependent transcriptomes of Pyronema confluens: a window into fungal evolution.</title>
        <authorList>
            <person name="Traeger S."/>
            <person name="Altegoer F."/>
            <person name="Freitag M."/>
            <person name="Gabaldon T."/>
            <person name="Kempken F."/>
            <person name="Kumar A."/>
            <person name="Marcet-Houben M."/>
            <person name="Poggeler S."/>
            <person name="Stajich J.E."/>
            <person name="Nowrousian M."/>
        </authorList>
    </citation>
    <scope>NUCLEOTIDE SEQUENCE [LARGE SCALE GENOMIC DNA]</scope>
    <source>
        <strain evidence="3">CBS 100304</strain>
        <tissue evidence="2">Vegetative mycelium</tissue>
    </source>
</reference>
<keyword evidence="3" id="KW-1185">Reference proteome</keyword>
<evidence type="ECO:0000313" key="2">
    <source>
        <dbReference type="EMBL" id="CCX32183.1"/>
    </source>
</evidence>
<accession>U4LJQ0</accession>
<dbReference type="EMBL" id="HF935728">
    <property type="protein sequence ID" value="CCX32183.1"/>
    <property type="molecule type" value="Genomic_DNA"/>
</dbReference>
<protein>
    <submittedName>
        <fullName evidence="2">Uncharacterized protein</fullName>
    </submittedName>
</protein>
<gene>
    <name evidence="2" type="ORF">PCON_12504</name>
</gene>
<organism evidence="2 3">
    <name type="scientific">Pyronema omphalodes (strain CBS 100304)</name>
    <name type="common">Pyronema confluens</name>
    <dbReference type="NCBI Taxonomy" id="1076935"/>
    <lineage>
        <taxon>Eukaryota</taxon>
        <taxon>Fungi</taxon>
        <taxon>Dikarya</taxon>
        <taxon>Ascomycota</taxon>
        <taxon>Pezizomycotina</taxon>
        <taxon>Pezizomycetes</taxon>
        <taxon>Pezizales</taxon>
        <taxon>Pyronemataceae</taxon>
        <taxon>Pyronema</taxon>
    </lineage>
</organism>
<evidence type="ECO:0000256" key="1">
    <source>
        <dbReference type="SAM" id="MobiDB-lite"/>
    </source>
</evidence>
<sequence length="110" mass="12995">MQGLGTTPKRRCFFWPRGSLNSERGFLFWTGEKRGFLFWTGKKRGFLFWTGKKRGFLFWTGEKHGCLLWTGDKPAYLFWNRRGAKPPERRGRCRLSTKGRSPILSDMSQR</sequence>